<reference evidence="1" key="1">
    <citation type="submission" date="2020-07" db="EMBL/GenBank/DDBJ databases">
        <title>Multicomponent nature underlies the extraordinary mechanical properties of spider dragline silk.</title>
        <authorList>
            <person name="Kono N."/>
            <person name="Nakamura H."/>
            <person name="Mori M."/>
            <person name="Yoshida Y."/>
            <person name="Ohtoshi R."/>
            <person name="Malay A.D."/>
            <person name="Moran D.A.P."/>
            <person name="Tomita M."/>
            <person name="Numata K."/>
            <person name="Arakawa K."/>
        </authorList>
    </citation>
    <scope>NUCLEOTIDE SEQUENCE</scope>
</reference>
<sequence>DDLSQSVQVRANHVDCSVACDLKKLFPRTRDPNSDTNNLIPSRTPDAWLITPSERLFTLLFSGMRDAQVEDGANNGKSYNNSALIIKMHYFP</sequence>
<feature type="non-terminal residue" evidence="1">
    <location>
        <position position="1"/>
    </location>
</feature>
<proteinExistence type="predicted"/>
<comment type="caution">
    <text evidence="1">The sequence shown here is derived from an EMBL/GenBank/DDBJ whole genome shotgun (WGS) entry which is preliminary data.</text>
</comment>
<organism evidence="1 2">
    <name type="scientific">Trichonephila clavata</name>
    <name type="common">Joro spider</name>
    <name type="synonym">Nephila clavata</name>
    <dbReference type="NCBI Taxonomy" id="2740835"/>
    <lineage>
        <taxon>Eukaryota</taxon>
        <taxon>Metazoa</taxon>
        <taxon>Ecdysozoa</taxon>
        <taxon>Arthropoda</taxon>
        <taxon>Chelicerata</taxon>
        <taxon>Arachnida</taxon>
        <taxon>Araneae</taxon>
        <taxon>Araneomorphae</taxon>
        <taxon>Entelegynae</taxon>
        <taxon>Araneoidea</taxon>
        <taxon>Nephilidae</taxon>
        <taxon>Trichonephila</taxon>
    </lineage>
</organism>
<dbReference type="OrthoDB" id="10302222at2759"/>
<dbReference type="Proteomes" id="UP000887116">
    <property type="component" value="Unassembled WGS sequence"/>
</dbReference>
<dbReference type="EMBL" id="BMAO01016053">
    <property type="protein sequence ID" value="GFR05943.1"/>
    <property type="molecule type" value="Genomic_DNA"/>
</dbReference>
<keyword evidence="2" id="KW-1185">Reference proteome</keyword>
<evidence type="ECO:0000313" key="2">
    <source>
        <dbReference type="Proteomes" id="UP000887116"/>
    </source>
</evidence>
<dbReference type="AlphaFoldDB" id="A0A8X6GKX2"/>
<gene>
    <name evidence="1" type="ORF">TNCT_378221</name>
</gene>
<name>A0A8X6GKX2_TRICU</name>
<evidence type="ECO:0000313" key="1">
    <source>
        <dbReference type="EMBL" id="GFR05943.1"/>
    </source>
</evidence>
<accession>A0A8X6GKX2</accession>
<protein>
    <submittedName>
        <fullName evidence="1">Uncharacterized protein</fullName>
    </submittedName>
</protein>